<sequence length="190" mass="21423">MPLKGFVPPVSGSKVEPGTMGPKAYDLLIKAKYDPEEGKTLGELPQKVTGDKVHCLNKTQKMLQQKGYAIRSPSTGLGYVPKSPLQVLIKQMKNCHTSVVEESSTEGQKENKLKAGRGHAEQGTFPAQQACRSPHPWEVIKERFISTFLCISVRQDRETGHLVYEFSNIRSRHEYSLKKIEESEIQRYVH</sequence>
<name>A0AAV3RPF2_LITER</name>
<dbReference type="AlphaFoldDB" id="A0AAV3RPF2"/>
<reference evidence="1 2" key="1">
    <citation type="submission" date="2024-01" db="EMBL/GenBank/DDBJ databases">
        <title>The complete chloroplast genome sequence of Lithospermum erythrorhizon: insights into the phylogenetic relationship among Boraginaceae species and the maternal lineages of purple gromwells.</title>
        <authorList>
            <person name="Okada T."/>
            <person name="Watanabe K."/>
        </authorList>
    </citation>
    <scope>NUCLEOTIDE SEQUENCE [LARGE SCALE GENOMIC DNA]</scope>
</reference>
<protein>
    <submittedName>
        <fullName evidence="1">Uncharacterized protein</fullName>
    </submittedName>
</protein>
<comment type="caution">
    <text evidence="1">The sequence shown here is derived from an EMBL/GenBank/DDBJ whole genome shotgun (WGS) entry which is preliminary data.</text>
</comment>
<evidence type="ECO:0000313" key="1">
    <source>
        <dbReference type="EMBL" id="GAA0178215.1"/>
    </source>
</evidence>
<evidence type="ECO:0000313" key="2">
    <source>
        <dbReference type="Proteomes" id="UP001454036"/>
    </source>
</evidence>
<keyword evidence="2" id="KW-1185">Reference proteome</keyword>
<gene>
    <name evidence="1" type="ORF">LIER_29810</name>
</gene>
<dbReference type="EMBL" id="BAABME010010392">
    <property type="protein sequence ID" value="GAA0178215.1"/>
    <property type="molecule type" value="Genomic_DNA"/>
</dbReference>
<organism evidence="1 2">
    <name type="scientific">Lithospermum erythrorhizon</name>
    <name type="common">Purple gromwell</name>
    <name type="synonym">Lithospermum officinale var. erythrorhizon</name>
    <dbReference type="NCBI Taxonomy" id="34254"/>
    <lineage>
        <taxon>Eukaryota</taxon>
        <taxon>Viridiplantae</taxon>
        <taxon>Streptophyta</taxon>
        <taxon>Embryophyta</taxon>
        <taxon>Tracheophyta</taxon>
        <taxon>Spermatophyta</taxon>
        <taxon>Magnoliopsida</taxon>
        <taxon>eudicotyledons</taxon>
        <taxon>Gunneridae</taxon>
        <taxon>Pentapetalae</taxon>
        <taxon>asterids</taxon>
        <taxon>lamiids</taxon>
        <taxon>Boraginales</taxon>
        <taxon>Boraginaceae</taxon>
        <taxon>Boraginoideae</taxon>
        <taxon>Lithospermeae</taxon>
        <taxon>Lithospermum</taxon>
    </lineage>
</organism>
<dbReference type="Proteomes" id="UP001454036">
    <property type="component" value="Unassembled WGS sequence"/>
</dbReference>
<proteinExistence type="predicted"/>
<accession>A0AAV3RPF2</accession>